<evidence type="ECO:0000313" key="7">
    <source>
        <dbReference type="EMBL" id="AUH04493.1"/>
    </source>
</evidence>
<keyword evidence="8" id="KW-1185">Reference proteome</keyword>
<dbReference type="PANTHER" id="PTHR39330:SF1">
    <property type="entry name" value="ETHANOLAMINE AMMONIA-LYASE SMALL SUBUNIT"/>
    <property type="match status" value="1"/>
</dbReference>
<dbReference type="GO" id="GO:0009350">
    <property type="term" value="C:ethanolamine ammonia-lyase complex"/>
    <property type="evidence" value="ECO:0007669"/>
    <property type="project" value="UniProtKB-UniRule"/>
</dbReference>
<evidence type="ECO:0000256" key="4">
    <source>
        <dbReference type="ARBA" id="ARBA00024446"/>
    </source>
</evidence>
<keyword evidence="1 5" id="KW-0846">Cobalamin</keyword>
<dbReference type="EMBL" id="CP025084">
    <property type="protein sequence ID" value="AUH04493.1"/>
    <property type="molecule type" value="Genomic_DNA"/>
</dbReference>
<feature type="binding site" evidence="5">
    <location>
        <position position="206"/>
    </location>
    <ligand>
        <name>adenosylcob(III)alamin</name>
        <dbReference type="ChEBI" id="CHEBI:18408"/>
    </ligand>
</feature>
<dbReference type="KEGG" id="sera:Ser39006_010390"/>
<dbReference type="InterPro" id="IPR009246">
    <property type="entry name" value="EutC"/>
</dbReference>
<dbReference type="GO" id="GO:0031419">
    <property type="term" value="F:cobalamin binding"/>
    <property type="evidence" value="ECO:0007669"/>
    <property type="project" value="UniProtKB-UniRule"/>
</dbReference>
<evidence type="ECO:0000256" key="5">
    <source>
        <dbReference type="HAMAP-Rule" id="MF_00601"/>
    </source>
</evidence>
<accession>A0A2I5TIV6</accession>
<evidence type="ECO:0000313" key="8">
    <source>
        <dbReference type="Proteomes" id="UP000017700"/>
    </source>
</evidence>
<dbReference type="OrthoDB" id="114248at2"/>
<dbReference type="InterPro" id="IPR042251">
    <property type="entry name" value="EutC_C"/>
</dbReference>
<dbReference type="PIRSF" id="PIRSF018982">
    <property type="entry name" value="EutC"/>
    <property type="match status" value="1"/>
</dbReference>
<dbReference type="GO" id="GO:0046336">
    <property type="term" value="P:ethanolamine catabolic process"/>
    <property type="evidence" value="ECO:0007669"/>
    <property type="project" value="UniProtKB-UniRule"/>
</dbReference>
<protein>
    <recommendedName>
        <fullName evidence="5">Ethanolamine ammonia-lyase small subunit</fullName>
        <shortName evidence="5">EAL small subunit</shortName>
        <ecNumber evidence="5">4.3.1.7</ecNumber>
    </recommendedName>
</protein>
<gene>
    <name evidence="5" type="primary">eutC</name>
    <name evidence="6" type="ORF">CWC46_10385</name>
    <name evidence="7" type="ORF">Ser39006_010390</name>
</gene>
<dbReference type="Proteomes" id="UP000017700">
    <property type="component" value="Chromosome"/>
</dbReference>
<dbReference type="Pfam" id="PF05985">
    <property type="entry name" value="EutC"/>
    <property type="match status" value="1"/>
</dbReference>
<feature type="binding site" evidence="5">
    <location>
        <position position="177"/>
    </location>
    <ligand>
        <name>adenosylcob(III)alamin</name>
        <dbReference type="ChEBI" id="CHEBI:18408"/>
    </ligand>
</feature>
<reference evidence="7" key="4">
    <citation type="submission" date="2017-11" db="EMBL/GenBank/DDBJ databases">
        <title>Complete genome sequence of Serratia sp. ATCC 39006.</title>
        <authorList>
            <person name="Hampton H.G."/>
            <person name="Jackson S.A."/>
            <person name="Jauregui R."/>
            <person name="Poulter G.T.M."/>
            <person name="Salmond G.P.C."/>
            <person name="Fineran P.C."/>
        </authorList>
    </citation>
    <scope>NUCLEOTIDE SEQUENCE</scope>
    <source>
        <strain evidence="7">ATCC 39006</strain>
    </source>
</reference>
<organism evidence="7 8">
    <name type="scientific">Serratia sp. (strain ATCC 39006)</name>
    <name type="common">Prodigiosinella confusarubida</name>
    <dbReference type="NCBI Taxonomy" id="104623"/>
    <lineage>
        <taxon>Bacteria</taxon>
        <taxon>Pseudomonadati</taxon>
        <taxon>Pseudomonadota</taxon>
        <taxon>Gammaproteobacteria</taxon>
        <taxon>Enterobacterales</taxon>
        <taxon>Pectobacteriaceae</taxon>
        <taxon>Prodigiosinella</taxon>
    </lineage>
</organism>
<comment type="subcellular location">
    <subcellularLocation>
        <location evidence="5">Bacterial microcompartment</location>
    </subcellularLocation>
</comment>
<dbReference type="NCBIfam" id="NF003971">
    <property type="entry name" value="PRK05465.1"/>
    <property type="match status" value="1"/>
</dbReference>
<comment type="function">
    <text evidence="5">Catalyzes the deamination of various vicinal amino-alcohols to oxo compounds. Allows this organism to utilize ethanolamine as the sole source of nitrogen and carbon in the presence of external vitamin B12.</text>
</comment>
<dbReference type="GO" id="GO:0031471">
    <property type="term" value="C:ethanolamine degradation polyhedral organelle"/>
    <property type="evidence" value="ECO:0007669"/>
    <property type="project" value="UniProtKB-UniRule"/>
</dbReference>
<reference evidence="7 8" key="1">
    <citation type="journal article" date="2013" name="Genome Announc.">
        <title>Draft genome sequence of Serratia sp. strain ATCC 39006, a model bacterium for analysis of the biosynthesis and regulation of prodigiosin, a carbapenem, and gas vesicles.</title>
        <authorList>
            <person name="Fineran P.C."/>
            <person name="Iglesias Cans M.C."/>
            <person name="Ramsay J.P."/>
            <person name="Wilf N.M."/>
            <person name="Cossyleon D."/>
            <person name="McNeil M.B."/>
            <person name="Williamson N.R."/>
            <person name="Monson R.E."/>
            <person name="Becher S.A."/>
            <person name="Stanton J.A."/>
            <person name="Brugger K."/>
            <person name="Brown S.D."/>
            <person name="Salmond G.P."/>
        </authorList>
    </citation>
    <scope>NUCLEOTIDE SEQUENCE [LARGE SCALE GENOMIC DNA]</scope>
    <source>
        <strain evidence="7">ATCC 39006</strain>
        <strain evidence="8">ATCC 39006 / SC 11482</strain>
    </source>
</reference>
<dbReference type="InterPro" id="IPR042255">
    <property type="entry name" value="EutC_N"/>
</dbReference>
<dbReference type="Proteomes" id="UP000233778">
    <property type="component" value="Chromosome"/>
</dbReference>
<keyword evidence="4 5" id="KW-1283">Bacterial microcompartment</keyword>
<comment type="similarity">
    <text evidence="5">Belongs to the EutC family.</text>
</comment>
<feature type="binding site" evidence="5">
    <location>
        <position position="156"/>
    </location>
    <ligand>
        <name>adenosylcob(III)alamin</name>
        <dbReference type="ChEBI" id="CHEBI:18408"/>
    </ligand>
</feature>
<dbReference type="EC" id="4.3.1.7" evidence="5"/>
<proteinExistence type="inferred from homology"/>
<dbReference type="GO" id="GO:0008851">
    <property type="term" value="F:ethanolamine ammonia-lyase activity"/>
    <property type="evidence" value="ECO:0007669"/>
    <property type="project" value="UniProtKB-UniRule"/>
</dbReference>
<dbReference type="KEGG" id="serq:CWC46_10385"/>
<dbReference type="UniPathway" id="UPA00560"/>
<evidence type="ECO:0000313" key="6">
    <source>
        <dbReference type="EMBL" id="AUH00173.1"/>
    </source>
</evidence>
<dbReference type="AlphaFoldDB" id="A0A2I5TIV6"/>
<evidence type="ECO:0000313" key="9">
    <source>
        <dbReference type="Proteomes" id="UP000233778"/>
    </source>
</evidence>
<dbReference type="STRING" id="104623.Ser39006_03390"/>
<evidence type="ECO:0000256" key="1">
    <source>
        <dbReference type="ARBA" id="ARBA00022628"/>
    </source>
</evidence>
<dbReference type="RefSeq" id="WP_021016652.1">
    <property type="nucleotide sequence ID" value="NZ_CP025084.1"/>
</dbReference>
<evidence type="ECO:0000256" key="2">
    <source>
        <dbReference type="ARBA" id="ARBA00023239"/>
    </source>
</evidence>
<comment type="cofactor">
    <cofactor evidence="5">
        <name>adenosylcob(III)alamin</name>
        <dbReference type="ChEBI" id="CHEBI:18408"/>
    </cofactor>
    <text evidence="5">Binds between the large and small subunits.</text>
</comment>
<evidence type="ECO:0000256" key="3">
    <source>
        <dbReference type="ARBA" id="ARBA00023285"/>
    </source>
</evidence>
<dbReference type="PANTHER" id="PTHR39330">
    <property type="entry name" value="ETHANOLAMINE AMMONIA-LYASE LIGHT CHAIN"/>
    <property type="match status" value="1"/>
</dbReference>
<dbReference type="Gene3D" id="1.10.30.40">
    <property type="entry name" value="Ethanolamine ammonia-lyase light chain (EutC), N-terminal domain"/>
    <property type="match status" value="1"/>
</dbReference>
<keyword evidence="3 5" id="KW-0170">Cobalt</keyword>
<comment type="subunit">
    <text evidence="5">The basic unit is a heterodimer which dimerizes to form tetramers. The heterotetramers trimerize; 6 large subunits form a core ring with 6 small subunits projecting outwards.</text>
</comment>
<reference evidence="6 9" key="3">
    <citation type="submission" date="2017-11" db="EMBL/GenBank/DDBJ databases">
        <title>Complete genome sequence of Serratia sp. ATCC 39006 LacA.</title>
        <authorList>
            <person name="Hampton H.G."/>
            <person name="Jackson S.A."/>
            <person name="Jauregui R."/>
            <person name="Poulter G.T.M."/>
            <person name="Salmond G.P.C."/>
            <person name="Fineran P.C."/>
        </authorList>
    </citation>
    <scope>NUCLEOTIDE SEQUENCE [LARGE SCALE GENOMIC DNA]</scope>
    <source>
        <strain evidence="6 9">ATCC 39006</strain>
    </source>
</reference>
<dbReference type="Gene3D" id="3.40.50.11240">
    <property type="entry name" value="Ethanolamine ammonia-lyase light chain (EutC)"/>
    <property type="match status" value="1"/>
</dbReference>
<name>A0A2I5TIV6_SERS3</name>
<reference evidence="7" key="2">
    <citation type="submission" date="2013-09" db="EMBL/GenBank/DDBJ databases">
        <authorList>
            <person name="Wang G."/>
            <person name="Yang Y."/>
            <person name="Su Y."/>
        </authorList>
    </citation>
    <scope>NUCLEOTIDE SEQUENCE</scope>
    <source>
        <strain evidence="7">ATCC 39006</strain>
    </source>
</reference>
<dbReference type="EMBL" id="CP025085">
    <property type="protein sequence ID" value="AUH00173.1"/>
    <property type="molecule type" value="Genomic_DNA"/>
</dbReference>
<comment type="pathway">
    <text evidence="5">Amine and polyamine degradation; ethanolamine degradation.</text>
</comment>
<comment type="catalytic activity">
    <reaction evidence="5">
        <text>ethanolamine = acetaldehyde + NH4(+)</text>
        <dbReference type="Rhea" id="RHEA:15313"/>
        <dbReference type="ChEBI" id="CHEBI:15343"/>
        <dbReference type="ChEBI" id="CHEBI:28938"/>
        <dbReference type="ChEBI" id="CHEBI:57603"/>
        <dbReference type="EC" id="4.3.1.7"/>
    </reaction>
</comment>
<sequence length="266" mass="29320">MKPVVHPNPWQELREYTAARIALGRTGASMPTDELLKFGLAHARARDAVHQPFDSEMLANSLHEEGLKTLTVHSAAERREQYLCRPDLGRRLSSDSRELLLAVADKPADLLLVVGDGLSSKAVHRQALPLIQAVLPYVAQLELTLAPIVLAHQARVALGDDIGECLQARMVAILIGERPGLSSPDSLSIYMTWDPNTCRLESERNCISNIRPEGLNYPQAAYKLAWLLEQAFQRRLSGVQLKDESDNPVMQGLIRPLASLPTANDA</sequence>
<dbReference type="HAMAP" id="MF_00601">
    <property type="entry name" value="EutC"/>
    <property type="match status" value="1"/>
</dbReference>
<keyword evidence="2 5" id="KW-0456">Lyase</keyword>
<dbReference type="GO" id="GO:0006520">
    <property type="term" value="P:amino acid metabolic process"/>
    <property type="evidence" value="ECO:0007669"/>
    <property type="project" value="InterPro"/>
</dbReference>